<keyword evidence="4" id="KW-0238">DNA-binding</keyword>
<reference evidence="9 10" key="1">
    <citation type="submission" date="2019-03" db="EMBL/GenBank/DDBJ databases">
        <title>Genomic Encyclopedia of Type Strains, Phase IV (KMG-IV): sequencing the most valuable type-strain genomes for metagenomic binning, comparative biology and taxonomic classification.</title>
        <authorList>
            <person name="Goeker M."/>
        </authorList>
    </citation>
    <scope>NUCLEOTIDE SEQUENCE [LARGE SCALE GENOMIC DNA]</scope>
    <source>
        <strain evidence="9 10">DSM 45775</strain>
    </source>
</reference>
<feature type="region of interest" description="Disordered" evidence="6">
    <location>
        <begin position="1"/>
        <end position="27"/>
    </location>
</feature>
<dbReference type="OrthoDB" id="5518337at2"/>
<feature type="compositionally biased region" description="Low complexity" evidence="6">
    <location>
        <begin position="1"/>
        <end position="17"/>
    </location>
</feature>
<evidence type="ECO:0000313" key="10">
    <source>
        <dbReference type="Proteomes" id="UP000295705"/>
    </source>
</evidence>
<dbReference type="PANTHER" id="PTHR43133">
    <property type="entry name" value="RNA POLYMERASE ECF-TYPE SIGMA FACTO"/>
    <property type="match status" value="1"/>
</dbReference>
<dbReference type="Proteomes" id="UP000295705">
    <property type="component" value="Unassembled WGS sequence"/>
</dbReference>
<keyword evidence="3" id="KW-0731">Sigma factor</keyword>
<dbReference type="SUPFAM" id="SSF88946">
    <property type="entry name" value="Sigma2 domain of RNA polymerase sigma factors"/>
    <property type="match status" value="1"/>
</dbReference>
<dbReference type="AlphaFoldDB" id="A0A4R6VF67"/>
<dbReference type="Gene3D" id="1.10.1740.10">
    <property type="match status" value="1"/>
</dbReference>
<dbReference type="InterPro" id="IPR013249">
    <property type="entry name" value="RNA_pol_sigma70_r4_t2"/>
</dbReference>
<dbReference type="InterPro" id="IPR014284">
    <property type="entry name" value="RNA_pol_sigma-70_dom"/>
</dbReference>
<dbReference type="GO" id="GO:0016987">
    <property type="term" value="F:sigma factor activity"/>
    <property type="evidence" value="ECO:0007669"/>
    <property type="project" value="UniProtKB-KW"/>
</dbReference>
<evidence type="ECO:0000256" key="4">
    <source>
        <dbReference type="ARBA" id="ARBA00023125"/>
    </source>
</evidence>
<evidence type="ECO:0000313" key="9">
    <source>
        <dbReference type="EMBL" id="TDQ60961.1"/>
    </source>
</evidence>
<dbReference type="SUPFAM" id="SSF88659">
    <property type="entry name" value="Sigma3 and sigma4 domains of RNA polymerase sigma factors"/>
    <property type="match status" value="1"/>
</dbReference>
<dbReference type="Pfam" id="PF08281">
    <property type="entry name" value="Sigma70_r4_2"/>
    <property type="match status" value="1"/>
</dbReference>
<dbReference type="InterPro" id="IPR036388">
    <property type="entry name" value="WH-like_DNA-bd_sf"/>
</dbReference>
<organism evidence="9 10">
    <name type="scientific">Actinomycetospora succinea</name>
    <dbReference type="NCBI Taxonomy" id="663603"/>
    <lineage>
        <taxon>Bacteria</taxon>
        <taxon>Bacillati</taxon>
        <taxon>Actinomycetota</taxon>
        <taxon>Actinomycetes</taxon>
        <taxon>Pseudonocardiales</taxon>
        <taxon>Pseudonocardiaceae</taxon>
        <taxon>Actinomycetospora</taxon>
    </lineage>
</organism>
<dbReference type="InterPro" id="IPR013325">
    <property type="entry name" value="RNA_pol_sigma_r2"/>
</dbReference>
<proteinExistence type="inferred from homology"/>
<name>A0A4R6VF67_9PSEU</name>
<evidence type="ECO:0000259" key="8">
    <source>
        <dbReference type="Pfam" id="PF08281"/>
    </source>
</evidence>
<dbReference type="InterPro" id="IPR039425">
    <property type="entry name" value="RNA_pol_sigma-70-like"/>
</dbReference>
<dbReference type="GO" id="GO:0006352">
    <property type="term" value="P:DNA-templated transcription initiation"/>
    <property type="evidence" value="ECO:0007669"/>
    <property type="project" value="InterPro"/>
</dbReference>
<dbReference type="GO" id="GO:0003677">
    <property type="term" value="F:DNA binding"/>
    <property type="evidence" value="ECO:0007669"/>
    <property type="project" value="UniProtKB-KW"/>
</dbReference>
<gene>
    <name evidence="9" type="ORF">EV188_103465</name>
</gene>
<comment type="similarity">
    <text evidence="1">Belongs to the sigma-70 factor family. ECF subfamily.</text>
</comment>
<keyword evidence="5" id="KW-0804">Transcription</keyword>
<dbReference type="PANTHER" id="PTHR43133:SF8">
    <property type="entry name" value="RNA POLYMERASE SIGMA FACTOR HI_1459-RELATED"/>
    <property type="match status" value="1"/>
</dbReference>
<keyword evidence="2" id="KW-0805">Transcription regulation</keyword>
<evidence type="ECO:0000256" key="2">
    <source>
        <dbReference type="ARBA" id="ARBA00023015"/>
    </source>
</evidence>
<comment type="caution">
    <text evidence="9">The sequence shown here is derived from an EMBL/GenBank/DDBJ whole genome shotgun (WGS) entry which is preliminary data.</text>
</comment>
<feature type="region of interest" description="Disordered" evidence="6">
    <location>
        <begin position="117"/>
        <end position="152"/>
    </location>
</feature>
<feature type="compositionally biased region" description="Basic and acidic residues" evidence="6">
    <location>
        <begin position="117"/>
        <end position="146"/>
    </location>
</feature>
<protein>
    <submittedName>
        <fullName evidence="9">RNA polymerase sigma-70 factor (ECF subfamily)</fullName>
    </submittedName>
</protein>
<dbReference type="RefSeq" id="WP_133826770.1">
    <property type="nucleotide sequence ID" value="NZ_BAABHR010000011.1"/>
</dbReference>
<feature type="domain" description="RNA polymerase sigma-70 region 2" evidence="7">
    <location>
        <begin position="50"/>
        <end position="122"/>
    </location>
</feature>
<dbReference type="Pfam" id="PF04542">
    <property type="entry name" value="Sigma70_r2"/>
    <property type="match status" value="1"/>
</dbReference>
<accession>A0A4R6VF67</accession>
<feature type="region of interest" description="Disordered" evidence="6">
    <location>
        <begin position="204"/>
        <end position="223"/>
    </location>
</feature>
<feature type="domain" description="RNA polymerase sigma factor 70 region 4 type 2" evidence="8">
    <location>
        <begin position="151"/>
        <end position="203"/>
    </location>
</feature>
<dbReference type="NCBIfam" id="TIGR02937">
    <property type="entry name" value="sigma70-ECF"/>
    <property type="match status" value="1"/>
</dbReference>
<dbReference type="InterPro" id="IPR013324">
    <property type="entry name" value="RNA_pol_sigma_r3/r4-like"/>
</dbReference>
<dbReference type="Gene3D" id="1.10.10.10">
    <property type="entry name" value="Winged helix-like DNA-binding domain superfamily/Winged helix DNA-binding domain"/>
    <property type="match status" value="1"/>
</dbReference>
<dbReference type="EMBL" id="SNYO01000003">
    <property type="protein sequence ID" value="TDQ60961.1"/>
    <property type="molecule type" value="Genomic_DNA"/>
</dbReference>
<evidence type="ECO:0000256" key="5">
    <source>
        <dbReference type="ARBA" id="ARBA00023163"/>
    </source>
</evidence>
<sequence length="223" mass="24346">MNTTARRARTAPDATTTSSGDSPDGREADDALLELREALVDDLDEGFAQLVRTHQAVAYAVALRTTGQRADAEDLVAESFLRAYRALRGYDTTRLRELQPRAWLLTIVVNTRRNQVRDAARRPRADGGELPERASTERSVEDRAQDGETSDELAAQLARLSEAQRTAVVLRHVVDLPIDEVAEVLGCPPGTAKSHVSRGLSRLRDLMTPPDGAHTAATSRSNP</sequence>
<evidence type="ECO:0000256" key="1">
    <source>
        <dbReference type="ARBA" id="ARBA00010641"/>
    </source>
</evidence>
<evidence type="ECO:0000256" key="3">
    <source>
        <dbReference type="ARBA" id="ARBA00023082"/>
    </source>
</evidence>
<evidence type="ECO:0000256" key="6">
    <source>
        <dbReference type="SAM" id="MobiDB-lite"/>
    </source>
</evidence>
<keyword evidence="10" id="KW-1185">Reference proteome</keyword>
<evidence type="ECO:0000259" key="7">
    <source>
        <dbReference type="Pfam" id="PF04542"/>
    </source>
</evidence>
<dbReference type="CDD" id="cd06171">
    <property type="entry name" value="Sigma70_r4"/>
    <property type="match status" value="1"/>
</dbReference>
<dbReference type="InterPro" id="IPR007627">
    <property type="entry name" value="RNA_pol_sigma70_r2"/>
</dbReference>